<keyword evidence="2" id="KW-1185">Reference proteome</keyword>
<dbReference type="EMBL" id="QZWZ01000030">
    <property type="protein sequence ID" value="RJT31449.1"/>
    <property type="molecule type" value="Genomic_DNA"/>
</dbReference>
<dbReference type="AlphaFoldDB" id="A0A3A5KFU9"/>
<dbReference type="Proteomes" id="UP000272706">
    <property type="component" value="Unassembled WGS sequence"/>
</dbReference>
<sequence length="71" mass="7726">MGLQDDAFGKLTVRSAQVRTAVAICRDGCLDGDRFAKLGGLERQSNEFFGDDSGLVRKRGYFSPQVSRSAP</sequence>
<accession>A0A3A5KFU9</accession>
<evidence type="ECO:0000313" key="1">
    <source>
        <dbReference type="EMBL" id="RJT31449.1"/>
    </source>
</evidence>
<proteinExistence type="predicted"/>
<name>A0A3A5KFU9_9HYPH</name>
<gene>
    <name evidence="1" type="ORF">D3227_28310</name>
</gene>
<comment type="caution">
    <text evidence="1">The sequence shown here is derived from an EMBL/GenBank/DDBJ whole genome shotgun (WGS) entry which is preliminary data.</text>
</comment>
<reference evidence="1 2" key="1">
    <citation type="submission" date="2018-09" db="EMBL/GenBank/DDBJ databases">
        <title>Mesorhizobium carmichaelinearum sp. nov. isolated from Carmichaelinea spp. root nodules in New Zealand.</title>
        <authorList>
            <person name="De Meyer S.E."/>
        </authorList>
    </citation>
    <scope>NUCLEOTIDE SEQUENCE [LARGE SCALE GENOMIC DNA]</scope>
    <source>
        <strain evidence="1 2">ICMP19557</strain>
    </source>
</reference>
<evidence type="ECO:0000313" key="2">
    <source>
        <dbReference type="Proteomes" id="UP000272706"/>
    </source>
</evidence>
<organism evidence="1 2">
    <name type="scientific">Mesorhizobium waimense</name>
    <dbReference type="NCBI Taxonomy" id="1300307"/>
    <lineage>
        <taxon>Bacteria</taxon>
        <taxon>Pseudomonadati</taxon>
        <taxon>Pseudomonadota</taxon>
        <taxon>Alphaproteobacteria</taxon>
        <taxon>Hyphomicrobiales</taxon>
        <taxon>Phyllobacteriaceae</taxon>
        <taxon>Mesorhizobium</taxon>
    </lineage>
</organism>
<protein>
    <submittedName>
        <fullName evidence="1">Uncharacterized protein</fullName>
    </submittedName>
</protein>